<keyword evidence="1" id="KW-0812">Transmembrane</keyword>
<dbReference type="RefSeq" id="WP_069961750.1">
    <property type="nucleotide sequence ID" value="NZ_CP016094.1"/>
</dbReference>
<organism evidence="2 3">
    <name type="scientific">Lacunisphaera limnophila</name>
    <dbReference type="NCBI Taxonomy" id="1838286"/>
    <lineage>
        <taxon>Bacteria</taxon>
        <taxon>Pseudomonadati</taxon>
        <taxon>Verrucomicrobiota</taxon>
        <taxon>Opitutia</taxon>
        <taxon>Opitutales</taxon>
        <taxon>Opitutaceae</taxon>
        <taxon>Lacunisphaera</taxon>
    </lineage>
</organism>
<evidence type="ECO:0008006" key="4">
    <source>
        <dbReference type="Google" id="ProtNLM"/>
    </source>
</evidence>
<dbReference type="PANTHER" id="PTHR40076:SF1">
    <property type="entry name" value="MEMBRANE PROTEIN"/>
    <property type="match status" value="1"/>
</dbReference>
<dbReference type="PANTHER" id="PTHR40076">
    <property type="entry name" value="MEMBRANE PROTEIN-RELATED"/>
    <property type="match status" value="1"/>
</dbReference>
<gene>
    <name evidence="2" type="ORF">Verru16b_01572</name>
</gene>
<protein>
    <recommendedName>
        <fullName evidence="4">GYF domain-containing protein</fullName>
    </recommendedName>
</protein>
<dbReference type="EMBL" id="CP016094">
    <property type="protein sequence ID" value="AOS44510.1"/>
    <property type="molecule type" value="Genomic_DNA"/>
</dbReference>
<dbReference type="KEGG" id="obg:Verru16b_01572"/>
<feature type="transmembrane region" description="Helical" evidence="1">
    <location>
        <begin position="232"/>
        <end position="258"/>
    </location>
</feature>
<feature type="transmembrane region" description="Helical" evidence="1">
    <location>
        <begin position="181"/>
        <end position="212"/>
    </location>
</feature>
<evidence type="ECO:0000313" key="2">
    <source>
        <dbReference type="EMBL" id="AOS44510.1"/>
    </source>
</evidence>
<reference evidence="2 3" key="1">
    <citation type="submission" date="2016-06" db="EMBL/GenBank/DDBJ databases">
        <title>Three novel species with peptidoglycan cell walls form the new genus Lacunisphaera gen. nov. in the family Opitutaceae of the verrucomicrobial subdivision 4.</title>
        <authorList>
            <person name="Rast P."/>
            <person name="Gloeckner I."/>
            <person name="Jogler M."/>
            <person name="Boedeker C."/>
            <person name="Jeske O."/>
            <person name="Wiegand S."/>
            <person name="Reinhardt R."/>
            <person name="Schumann P."/>
            <person name="Rohde M."/>
            <person name="Spring S."/>
            <person name="Gloeckner F.O."/>
            <person name="Jogler C."/>
        </authorList>
    </citation>
    <scope>NUCLEOTIDE SEQUENCE [LARGE SCALE GENOMIC DNA]</scope>
    <source>
        <strain evidence="2 3">IG16b</strain>
    </source>
</reference>
<feature type="transmembrane region" description="Helical" evidence="1">
    <location>
        <begin position="140"/>
        <end position="160"/>
    </location>
</feature>
<name>A0A1D8AUG1_9BACT</name>
<proteinExistence type="predicted"/>
<dbReference type="InterPro" id="IPR010380">
    <property type="entry name" value="DUF975"/>
</dbReference>
<dbReference type="Proteomes" id="UP000095228">
    <property type="component" value="Chromosome"/>
</dbReference>
<feature type="transmembrane region" description="Helical" evidence="1">
    <location>
        <begin position="279"/>
        <end position="312"/>
    </location>
</feature>
<evidence type="ECO:0000313" key="3">
    <source>
        <dbReference type="Proteomes" id="UP000095228"/>
    </source>
</evidence>
<keyword evidence="1" id="KW-1133">Transmembrane helix</keyword>
<dbReference type="STRING" id="1838286.Verru16b_01572"/>
<keyword evidence="1" id="KW-0472">Membrane</keyword>
<dbReference type="OrthoDB" id="192441at2"/>
<dbReference type="AlphaFoldDB" id="A0A1D8AUG1"/>
<evidence type="ECO:0000256" key="1">
    <source>
        <dbReference type="SAM" id="Phobius"/>
    </source>
</evidence>
<keyword evidence="3" id="KW-1185">Reference proteome</keyword>
<feature type="transmembrane region" description="Helical" evidence="1">
    <location>
        <begin position="117"/>
        <end position="134"/>
    </location>
</feature>
<accession>A0A1D8AUG1</accession>
<sequence length="327" mass="34893">MFTILGADGKEYGPVAEAKVKEWILGGRANLATKARRADGTVWQTLGDFPEFGGAPTPTPAGPGEPPVTAPAFAPAAGPAPLAGTPAEISARLAGQAAAFDLFSCLSRSFELWKSNFLPLVGITLLALIVQFVANMIPLVGFICSLLLTGVFTGGIYYFYIGKIRGEPRDVGDVFAGFSKAFVPLMLTGLILNVVSFVVMAVFFGPLFIALFQAGLSATPENFEMPVMSGLALGWMAVGVIPMVYLSVSWILAYALVIDQGLSPWTALEVSRRVITRRWFSMFFLLICAGILGMLGLIGLGIGVVFTIPLFFGALLYAYEDLFRPQA</sequence>